<dbReference type="InterPro" id="IPR029060">
    <property type="entry name" value="PIN-like_dom_sf"/>
</dbReference>
<evidence type="ECO:0000313" key="3">
    <source>
        <dbReference type="Proteomes" id="UP000239724"/>
    </source>
</evidence>
<dbReference type="SUPFAM" id="SSF88723">
    <property type="entry name" value="PIN domain-like"/>
    <property type="match status" value="1"/>
</dbReference>
<dbReference type="CDD" id="cd09854">
    <property type="entry name" value="PIN_VapC-like"/>
    <property type="match status" value="1"/>
</dbReference>
<sequence>MIPRPPSPSLVVDANIILSIASGLRARPVLERVLAHRAVLTSARARQEALGRAGDLRDGSEQAVASAVAALNMVTVIESEMYASLVEMAGESLRYAAASRNGSTRDAHLLALAWITDSDLWTHDRDFAGTGWPTWSSHNLMAVLINISGN</sequence>
<dbReference type="Pfam" id="PF10130">
    <property type="entry name" value="PIN_2"/>
    <property type="match status" value="1"/>
</dbReference>
<accession>A0A2S6MUB0</accession>
<dbReference type="RefSeq" id="WP_104523185.1">
    <property type="nucleotide sequence ID" value="NZ_NHRY01000275.1"/>
</dbReference>
<reference evidence="2 3" key="1">
    <citation type="journal article" date="2018" name="Arch. Microbiol.">
        <title>New insights into the metabolic potential of the phototrophic purple bacterium Rhodopila globiformis DSM 161(T) from its draft genome sequence and evidence for a vanadium-dependent nitrogenase.</title>
        <authorList>
            <person name="Imhoff J.F."/>
            <person name="Rahn T."/>
            <person name="Kunzel S."/>
            <person name="Neulinger S.C."/>
        </authorList>
    </citation>
    <scope>NUCLEOTIDE SEQUENCE [LARGE SCALE GENOMIC DNA]</scope>
    <source>
        <strain evidence="2 3">DSM 161</strain>
    </source>
</reference>
<dbReference type="EMBL" id="NHRY01000275">
    <property type="protein sequence ID" value="PPQ25950.1"/>
    <property type="molecule type" value="Genomic_DNA"/>
</dbReference>
<proteinExistence type="predicted"/>
<gene>
    <name evidence="2" type="ORF">CCS01_31350</name>
</gene>
<feature type="domain" description="PIN" evidence="1">
    <location>
        <begin position="11"/>
        <end position="141"/>
    </location>
</feature>
<dbReference type="OrthoDB" id="68993at2"/>
<organism evidence="2 3">
    <name type="scientific">Rhodopila globiformis</name>
    <name type="common">Rhodopseudomonas globiformis</name>
    <dbReference type="NCBI Taxonomy" id="1071"/>
    <lineage>
        <taxon>Bacteria</taxon>
        <taxon>Pseudomonadati</taxon>
        <taxon>Pseudomonadota</taxon>
        <taxon>Alphaproteobacteria</taxon>
        <taxon>Acetobacterales</taxon>
        <taxon>Acetobacteraceae</taxon>
        <taxon>Rhodopila</taxon>
    </lineage>
</organism>
<keyword evidence="3" id="KW-1185">Reference proteome</keyword>
<name>A0A2S6MUB0_RHOGL</name>
<comment type="caution">
    <text evidence="2">The sequence shown here is derived from an EMBL/GenBank/DDBJ whole genome shotgun (WGS) entry which is preliminary data.</text>
</comment>
<dbReference type="AlphaFoldDB" id="A0A2S6MUB0"/>
<dbReference type="Gene3D" id="3.40.50.1010">
    <property type="entry name" value="5'-nuclease"/>
    <property type="match status" value="1"/>
</dbReference>
<evidence type="ECO:0000259" key="1">
    <source>
        <dbReference type="Pfam" id="PF10130"/>
    </source>
</evidence>
<protein>
    <recommendedName>
        <fullName evidence="1">PIN domain-containing protein</fullName>
    </recommendedName>
</protein>
<evidence type="ECO:0000313" key="2">
    <source>
        <dbReference type="EMBL" id="PPQ25950.1"/>
    </source>
</evidence>
<dbReference type="InterPro" id="IPR002716">
    <property type="entry name" value="PIN_dom"/>
</dbReference>
<dbReference type="Proteomes" id="UP000239724">
    <property type="component" value="Unassembled WGS sequence"/>
</dbReference>